<dbReference type="RefSeq" id="WP_058232873.1">
    <property type="nucleotide sequence ID" value="NZ_FMYG01000006.1"/>
</dbReference>
<dbReference type="PANTHER" id="PTHR47623:SF1">
    <property type="entry name" value="OS09G0287300 PROTEIN"/>
    <property type="match status" value="1"/>
</dbReference>
<dbReference type="SUPFAM" id="SSF53254">
    <property type="entry name" value="Phosphoglycerate mutase-like"/>
    <property type="match status" value="1"/>
</dbReference>
<organism evidence="2 3">
    <name type="scientific">Microbacterium enclense</name>
    <dbReference type="NCBI Taxonomy" id="993073"/>
    <lineage>
        <taxon>Bacteria</taxon>
        <taxon>Bacillati</taxon>
        <taxon>Actinomycetota</taxon>
        <taxon>Actinomycetes</taxon>
        <taxon>Micrococcales</taxon>
        <taxon>Microbacteriaceae</taxon>
        <taxon>Microbacterium</taxon>
    </lineage>
</organism>
<dbReference type="Gene3D" id="3.40.50.1240">
    <property type="entry name" value="Phosphoglycerate mutase-like"/>
    <property type="match status" value="1"/>
</dbReference>
<sequence>MIQLLLARHAKSEWGDSGLDDHDRPLDDRGRRDAPAMARTLQRAGVRPAVLLSSSAVRARETAAVFANAFDVDVTEQPQLYLAPPDRLLEAARASGADEVMVVAHDPGMSALVSRLADREERMATCAVAVFTWHDGTWDDVDATPPDEFDLYTP</sequence>
<dbReference type="Proteomes" id="UP000183203">
    <property type="component" value="Unassembled WGS sequence"/>
</dbReference>
<reference evidence="2 3" key="1">
    <citation type="submission" date="2016-09" db="EMBL/GenBank/DDBJ databases">
        <authorList>
            <person name="Capua I."/>
            <person name="De Benedictis P."/>
            <person name="Joannis T."/>
            <person name="Lombin L.H."/>
            <person name="Cattoli G."/>
        </authorList>
    </citation>
    <scope>NUCLEOTIDE SEQUENCE [LARGE SCALE GENOMIC DNA]</scope>
    <source>
        <strain evidence="2 3">NIO-1002</strain>
    </source>
</reference>
<evidence type="ECO:0000313" key="2">
    <source>
        <dbReference type="EMBL" id="SDC66640.1"/>
    </source>
</evidence>
<dbReference type="CDD" id="cd07067">
    <property type="entry name" value="HP_PGM_like"/>
    <property type="match status" value="1"/>
</dbReference>
<dbReference type="Pfam" id="PF00300">
    <property type="entry name" value="His_Phos_1"/>
    <property type="match status" value="1"/>
</dbReference>
<evidence type="ECO:0000256" key="1">
    <source>
        <dbReference type="PIRSR" id="PIRSR613078-2"/>
    </source>
</evidence>
<dbReference type="InterPro" id="IPR029033">
    <property type="entry name" value="His_PPase_superfam"/>
</dbReference>
<name>A0A1G6NFJ5_9MICO</name>
<dbReference type="OrthoDB" id="9810154at2"/>
<accession>A0A1G6NFJ5</accession>
<gene>
    <name evidence="2" type="ORF">SAMN05216418_2716</name>
</gene>
<feature type="binding site" evidence="1">
    <location>
        <position position="58"/>
    </location>
    <ligand>
        <name>substrate</name>
    </ligand>
</feature>
<dbReference type="STRING" id="993073.AS029_12190"/>
<dbReference type="PANTHER" id="PTHR47623">
    <property type="entry name" value="OS09G0287300 PROTEIN"/>
    <property type="match status" value="1"/>
</dbReference>
<dbReference type="InterPro" id="IPR013078">
    <property type="entry name" value="His_Pase_superF_clade-1"/>
</dbReference>
<proteinExistence type="predicted"/>
<protein>
    <submittedName>
        <fullName evidence="2">Phosphohistidine phosphatase</fullName>
    </submittedName>
</protein>
<dbReference type="AlphaFoldDB" id="A0A1G6NFJ5"/>
<dbReference type="SMART" id="SM00855">
    <property type="entry name" value="PGAM"/>
    <property type="match status" value="1"/>
</dbReference>
<evidence type="ECO:0000313" key="3">
    <source>
        <dbReference type="Proteomes" id="UP000183203"/>
    </source>
</evidence>
<dbReference type="EMBL" id="FMYG01000006">
    <property type="protein sequence ID" value="SDC66640.1"/>
    <property type="molecule type" value="Genomic_DNA"/>
</dbReference>